<dbReference type="Proteomes" id="UP000193067">
    <property type="component" value="Unassembled WGS sequence"/>
</dbReference>
<dbReference type="STRING" id="1353009.A0A1Y2I7U4"/>
<sequence>MSYTPFVPVTVFQPLTPEGINGYVTNGLSTEADPDIAVATRNAVRLIEEHVPEYARNLTAEMAQHMDAHLGSLMQHINHLTAQVTTLTALVQNQQALVTSYKQQVDALPASTGGGSRQPKIGEPPIFKGSDDKIKLEEWCNLISLWCAHEGITTDKQKIVTALSRLQGPAHKYMAWYYDRVGKGQDLGTWDAFMDELAQIYGLQHDKEGAKKKITALFSNKDLAAKDFIKYAERFRTLGRLTGYDDELLIDKLREVVSRDMRIALVGTRGSNAPKKWPDFLDMLLDFYRELNPEKTRGTVFSKSGSDGSAEKSKAKGRNGKQANAATTEKKNRFCHIYDCFELAKNADKKAKFQSQLKGSEQKTGGNNAQSSKPGKVKKTRLVEVEVSDNEDEPPKASASISTARIEQEDVDDKSTLTEEDEPQTRPSRPGKGKARASTSSDFLTHYM</sequence>
<feature type="compositionally biased region" description="Polar residues" evidence="1">
    <location>
        <begin position="437"/>
        <end position="448"/>
    </location>
</feature>
<dbReference type="EMBL" id="KZ084177">
    <property type="protein sequence ID" value="OSC96532.1"/>
    <property type="molecule type" value="Genomic_DNA"/>
</dbReference>
<organism evidence="3 4">
    <name type="scientific">Trametes coccinea (strain BRFM310)</name>
    <name type="common">Pycnoporus coccineus</name>
    <dbReference type="NCBI Taxonomy" id="1353009"/>
    <lineage>
        <taxon>Eukaryota</taxon>
        <taxon>Fungi</taxon>
        <taxon>Dikarya</taxon>
        <taxon>Basidiomycota</taxon>
        <taxon>Agaricomycotina</taxon>
        <taxon>Agaricomycetes</taxon>
        <taxon>Polyporales</taxon>
        <taxon>Polyporaceae</taxon>
        <taxon>Trametes</taxon>
    </lineage>
</organism>
<name>A0A1Y2I7U4_TRAC3</name>
<feature type="domain" description="Ty3 transposon capsid-like protein" evidence="2">
    <location>
        <begin position="126"/>
        <end position="236"/>
    </location>
</feature>
<gene>
    <name evidence="3" type="ORF">PYCCODRAFT_1448464</name>
</gene>
<dbReference type="InterPro" id="IPR045358">
    <property type="entry name" value="Ty3_capsid"/>
</dbReference>
<dbReference type="AlphaFoldDB" id="A0A1Y2I7U4"/>
<feature type="compositionally biased region" description="Polar residues" evidence="1">
    <location>
        <begin position="354"/>
        <end position="373"/>
    </location>
</feature>
<dbReference type="OrthoDB" id="2768905at2759"/>
<evidence type="ECO:0000313" key="3">
    <source>
        <dbReference type="EMBL" id="OSC96532.1"/>
    </source>
</evidence>
<evidence type="ECO:0000256" key="1">
    <source>
        <dbReference type="SAM" id="MobiDB-lite"/>
    </source>
</evidence>
<accession>A0A1Y2I7U4</accession>
<evidence type="ECO:0000259" key="2">
    <source>
        <dbReference type="Pfam" id="PF19259"/>
    </source>
</evidence>
<protein>
    <recommendedName>
        <fullName evidence="2">Ty3 transposon capsid-like protein domain-containing protein</fullName>
    </recommendedName>
</protein>
<dbReference type="Pfam" id="PF19259">
    <property type="entry name" value="Ty3_capsid"/>
    <property type="match status" value="1"/>
</dbReference>
<feature type="region of interest" description="Disordered" evidence="1">
    <location>
        <begin position="354"/>
        <end position="448"/>
    </location>
</feature>
<evidence type="ECO:0000313" key="4">
    <source>
        <dbReference type="Proteomes" id="UP000193067"/>
    </source>
</evidence>
<feature type="region of interest" description="Disordered" evidence="1">
    <location>
        <begin position="298"/>
        <end position="326"/>
    </location>
</feature>
<keyword evidence="4" id="KW-1185">Reference proteome</keyword>
<proteinExistence type="predicted"/>
<reference evidence="3 4" key="1">
    <citation type="journal article" date="2015" name="Biotechnol. Biofuels">
        <title>Enhanced degradation of softwood versus hardwood by the white-rot fungus Pycnoporus coccineus.</title>
        <authorList>
            <person name="Couturier M."/>
            <person name="Navarro D."/>
            <person name="Chevret D."/>
            <person name="Henrissat B."/>
            <person name="Piumi F."/>
            <person name="Ruiz-Duenas F.J."/>
            <person name="Martinez A.T."/>
            <person name="Grigoriev I.V."/>
            <person name="Riley R."/>
            <person name="Lipzen A."/>
            <person name="Berrin J.G."/>
            <person name="Master E.R."/>
            <person name="Rosso M.N."/>
        </authorList>
    </citation>
    <scope>NUCLEOTIDE SEQUENCE [LARGE SCALE GENOMIC DNA]</scope>
    <source>
        <strain evidence="3 4">BRFM310</strain>
    </source>
</reference>